<reference evidence="3 4" key="1">
    <citation type="submission" date="2018-09" db="EMBL/GenBank/DDBJ databases">
        <title>Characterization of the phylogenetic diversity of five novel species belonging to the genus Bifidobacterium.</title>
        <authorList>
            <person name="Lugli G.A."/>
            <person name="Duranti S."/>
            <person name="Milani C."/>
        </authorList>
    </citation>
    <scope>NUCLEOTIDE SEQUENCE [LARGE SCALE GENOMIC DNA]</scope>
    <source>
        <strain evidence="3 4">2033B</strain>
    </source>
</reference>
<gene>
    <name evidence="3" type="ORF">D2E24_1156</name>
</gene>
<feature type="compositionally biased region" description="Basic and acidic residues" evidence="1">
    <location>
        <begin position="1"/>
        <end position="10"/>
    </location>
</feature>
<keyword evidence="2" id="KW-1133">Transmembrane helix</keyword>
<dbReference type="Proteomes" id="UP000287470">
    <property type="component" value="Unassembled WGS sequence"/>
</dbReference>
<keyword evidence="4" id="KW-1185">Reference proteome</keyword>
<feature type="compositionally biased region" description="Low complexity" evidence="1">
    <location>
        <begin position="94"/>
        <end position="108"/>
    </location>
</feature>
<evidence type="ECO:0000313" key="4">
    <source>
        <dbReference type="Proteomes" id="UP000287470"/>
    </source>
</evidence>
<comment type="caution">
    <text evidence="3">The sequence shown here is derived from an EMBL/GenBank/DDBJ whole genome shotgun (WGS) entry which is preliminary data.</text>
</comment>
<feature type="transmembrane region" description="Helical" evidence="2">
    <location>
        <begin position="182"/>
        <end position="205"/>
    </location>
</feature>
<proteinExistence type="predicted"/>
<protein>
    <recommendedName>
        <fullName evidence="5">DUF4190 domain-containing protein</fullName>
    </recommendedName>
</protein>
<dbReference type="OrthoDB" id="3240445at2"/>
<evidence type="ECO:0000256" key="2">
    <source>
        <dbReference type="SAM" id="Phobius"/>
    </source>
</evidence>
<feature type="transmembrane region" description="Helical" evidence="2">
    <location>
        <begin position="146"/>
        <end position="170"/>
    </location>
</feature>
<name>A0A430FTS4_9BIFI</name>
<keyword evidence="2" id="KW-0812">Transmembrane</keyword>
<accession>A0A430FTS4</accession>
<sequence length="234" mass="25241">MDESGQRPADEGGQPQYGRYHQPEYGAMAGQYPAGYDPYVYGRPDPEPTDGASAAAGQPGADGVQGMPQQPSQYGQPGYGQPNPYGWNDQPNAYGQNGQSGQPNPYGQPGYGWNGQPYAPQQPHRIINGIDVDDPASNPFYGKWDLLAVMAFVCALFLPIPLLPTIMGAISMKRVRVLHMRGFWLAFAAVAINVFYTIMIVWLAMNGMTAFDLYQEMLSTMMGGSGGSDGSITA</sequence>
<evidence type="ECO:0008006" key="5">
    <source>
        <dbReference type="Google" id="ProtNLM"/>
    </source>
</evidence>
<evidence type="ECO:0000256" key="1">
    <source>
        <dbReference type="SAM" id="MobiDB-lite"/>
    </source>
</evidence>
<dbReference type="AlphaFoldDB" id="A0A430FTS4"/>
<dbReference type="EMBL" id="QXGK01000010">
    <property type="protein sequence ID" value="RSX56343.1"/>
    <property type="molecule type" value="Genomic_DNA"/>
</dbReference>
<evidence type="ECO:0000313" key="3">
    <source>
        <dbReference type="EMBL" id="RSX56343.1"/>
    </source>
</evidence>
<feature type="region of interest" description="Disordered" evidence="1">
    <location>
        <begin position="1"/>
        <end position="114"/>
    </location>
</feature>
<keyword evidence="2" id="KW-0472">Membrane</keyword>
<feature type="compositionally biased region" description="Low complexity" evidence="1">
    <location>
        <begin position="65"/>
        <end position="86"/>
    </location>
</feature>
<organism evidence="3 4">
    <name type="scientific">Bifidobacterium samirii</name>
    <dbReference type="NCBI Taxonomy" id="2306974"/>
    <lineage>
        <taxon>Bacteria</taxon>
        <taxon>Bacillati</taxon>
        <taxon>Actinomycetota</taxon>
        <taxon>Actinomycetes</taxon>
        <taxon>Bifidobacteriales</taxon>
        <taxon>Bifidobacteriaceae</taxon>
        <taxon>Bifidobacterium</taxon>
    </lineage>
</organism>
<dbReference type="RefSeq" id="WP_125968411.1">
    <property type="nucleotide sequence ID" value="NZ_QXGK01000010.1"/>
</dbReference>